<feature type="transmembrane region" description="Helical" evidence="5">
    <location>
        <begin position="117"/>
        <end position="140"/>
    </location>
</feature>
<dbReference type="InterPro" id="IPR052041">
    <property type="entry name" value="Nucleic_acid_metab_PIN/TRAM"/>
</dbReference>
<dbReference type="AlphaFoldDB" id="A0A4U9RTY3"/>
<evidence type="ECO:0000256" key="3">
    <source>
        <dbReference type="ARBA" id="ARBA00022801"/>
    </source>
</evidence>
<dbReference type="GO" id="GO:0004518">
    <property type="term" value="F:nuclease activity"/>
    <property type="evidence" value="ECO:0007669"/>
    <property type="project" value="UniProtKB-KW"/>
</dbReference>
<dbReference type="GO" id="GO:0016787">
    <property type="term" value="F:hydrolase activity"/>
    <property type="evidence" value="ECO:0007669"/>
    <property type="project" value="UniProtKB-KW"/>
</dbReference>
<dbReference type="CDD" id="cd09877">
    <property type="entry name" value="PIN_YacL-like"/>
    <property type="match status" value="1"/>
</dbReference>
<proteinExistence type="predicted"/>
<dbReference type="SMART" id="SM00670">
    <property type="entry name" value="PINc"/>
    <property type="match status" value="1"/>
</dbReference>
<dbReference type="Pfam" id="PF01938">
    <property type="entry name" value="TRAM"/>
    <property type="match status" value="1"/>
</dbReference>
<feature type="transmembrane region" description="Helical" evidence="5">
    <location>
        <begin position="92"/>
        <end position="111"/>
    </location>
</feature>
<organism evidence="7 8">
    <name type="scientific">Hathewaya histolytica</name>
    <name type="common">Clostridium histolyticum</name>
    <dbReference type="NCBI Taxonomy" id="1498"/>
    <lineage>
        <taxon>Bacteria</taxon>
        <taxon>Bacillati</taxon>
        <taxon>Bacillota</taxon>
        <taxon>Clostridia</taxon>
        <taxon>Eubacteriales</taxon>
        <taxon>Clostridiaceae</taxon>
        <taxon>Hathewaya</taxon>
    </lineage>
</organism>
<keyword evidence="4" id="KW-0460">Magnesium</keyword>
<evidence type="ECO:0000256" key="5">
    <source>
        <dbReference type="SAM" id="Phobius"/>
    </source>
</evidence>
<evidence type="ECO:0000313" key="7">
    <source>
        <dbReference type="EMBL" id="VTQ95211.1"/>
    </source>
</evidence>
<comment type="cofactor">
    <cofactor evidence="1">
        <name>Mg(2+)</name>
        <dbReference type="ChEBI" id="CHEBI:18420"/>
    </cofactor>
</comment>
<dbReference type="InterPro" id="IPR002716">
    <property type="entry name" value="PIN_dom"/>
</dbReference>
<dbReference type="SUPFAM" id="SSF88723">
    <property type="entry name" value="PIN domain-like"/>
    <property type="match status" value="1"/>
</dbReference>
<protein>
    <submittedName>
        <fullName evidence="7">Membrane-associated protein</fullName>
    </submittedName>
</protein>
<dbReference type="PANTHER" id="PTHR11603:SF147">
    <property type="entry name" value="MEMBRANE PROTEIN"/>
    <property type="match status" value="1"/>
</dbReference>
<gene>
    <name evidence="7" type="ORF">NCTC503_02464</name>
</gene>
<dbReference type="PANTHER" id="PTHR11603">
    <property type="entry name" value="AAA FAMILY ATPASE"/>
    <property type="match status" value="1"/>
</dbReference>
<sequence>MLKKILKVLFTLTGGVTGYILSEQILKMELINKNNTLLFITNNMAYKVIFMILLSLAFAFILFLFSPIIINYIISGIEYVERILQKRPAGEILFGTAGAIIGLIISTLFLNQLKTESILWTFLTIIITVIVVVICTDIAVRKREDIYSFFVSLKKTSSSIKDKKSKNKGTSKVLDTSVIIDGRILDICQTGFVEGVLIVPEFVLEELRHIADSSDDLKRTRGRRGLDILNKMQTELKLPLEISETDFKDVKEVDSKLLKLAQSLNGKVITNDYNLNKVAKFQGVEVLNINELANAIKPIVLPGEEMKIQVVKDGKESGQGIGYLDDGTMIVVEGAKKHIGEFMDVQVTSVLQTAAGRMIFAKRKNN</sequence>
<keyword evidence="5" id="KW-0472">Membrane</keyword>
<dbReference type="InterPro" id="IPR002792">
    <property type="entry name" value="TRAM_dom"/>
</dbReference>
<keyword evidence="5" id="KW-1133">Transmembrane helix</keyword>
<keyword evidence="3" id="KW-0378">Hydrolase</keyword>
<name>A0A4U9RTY3_HATHI</name>
<keyword evidence="5" id="KW-0812">Transmembrane</keyword>
<dbReference type="Proteomes" id="UP000308489">
    <property type="component" value="Chromosome 1"/>
</dbReference>
<evidence type="ECO:0000256" key="4">
    <source>
        <dbReference type="ARBA" id="ARBA00022842"/>
    </source>
</evidence>
<dbReference type="RefSeq" id="WP_138210988.1">
    <property type="nucleotide sequence ID" value="NZ_CBCRUQ010000002.1"/>
</dbReference>
<dbReference type="InterPro" id="IPR029060">
    <property type="entry name" value="PIN-like_dom_sf"/>
</dbReference>
<dbReference type="Pfam" id="PF01850">
    <property type="entry name" value="PIN"/>
    <property type="match status" value="1"/>
</dbReference>
<keyword evidence="8" id="KW-1185">Reference proteome</keyword>
<feature type="domain" description="TRAM" evidence="6">
    <location>
        <begin position="299"/>
        <end position="360"/>
    </location>
</feature>
<feature type="transmembrane region" description="Helical" evidence="5">
    <location>
        <begin position="46"/>
        <end position="72"/>
    </location>
</feature>
<dbReference type="Gene3D" id="3.40.50.1010">
    <property type="entry name" value="5'-nuclease"/>
    <property type="match status" value="1"/>
</dbReference>
<accession>A0A4U9RTY3</accession>
<dbReference type="KEGG" id="hhw:NCTC503_02464"/>
<dbReference type="OrthoDB" id="9780734at2"/>
<keyword evidence="2" id="KW-0540">Nuclease</keyword>
<evidence type="ECO:0000259" key="6">
    <source>
        <dbReference type="PROSITE" id="PS50926"/>
    </source>
</evidence>
<evidence type="ECO:0000313" key="8">
    <source>
        <dbReference type="Proteomes" id="UP000308489"/>
    </source>
</evidence>
<dbReference type="EMBL" id="LR590481">
    <property type="protein sequence ID" value="VTQ95211.1"/>
    <property type="molecule type" value="Genomic_DNA"/>
</dbReference>
<evidence type="ECO:0000256" key="2">
    <source>
        <dbReference type="ARBA" id="ARBA00022722"/>
    </source>
</evidence>
<reference evidence="7 8" key="1">
    <citation type="submission" date="2019-05" db="EMBL/GenBank/DDBJ databases">
        <authorList>
            <consortium name="Pathogen Informatics"/>
        </authorList>
    </citation>
    <scope>NUCLEOTIDE SEQUENCE [LARGE SCALE GENOMIC DNA]</scope>
    <source>
        <strain evidence="7 8">NCTC503</strain>
    </source>
</reference>
<dbReference type="PROSITE" id="PS50926">
    <property type="entry name" value="TRAM"/>
    <property type="match status" value="1"/>
</dbReference>
<evidence type="ECO:0000256" key="1">
    <source>
        <dbReference type="ARBA" id="ARBA00001946"/>
    </source>
</evidence>